<evidence type="ECO:0000313" key="1">
    <source>
        <dbReference type="EMBL" id="GCD63276.1"/>
    </source>
</evidence>
<dbReference type="AlphaFoldDB" id="A0A401X699"/>
<protein>
    <submittedName>
        <fullName evidence="1">Uncharacterized protein</fullName>
    </submittedName>
</protein>
<organism evidence="1 2">
    <name type="scientific">Acetobacter pasteurianus NBRC 3278</name>
    <dbReference type="NCBI Taxonomy" id="1226660"/>
    <lineage>
        <taxon>Bacteria</taxon>
        <taxon>Pseudomonadati</taxon>
        <taxon>Pseudomonadota</taxon>
        <taxon>Alphaproteobacteria</taxon>
        <taxon>Acetobacterales</taxon>
        <taxon>Acetobacteraceae</taxon>
        <taxon>Acetobacter</taxon>
    </lineage>
</organism>
<dbReference type="EMBL" id="BDEV01000097">
    <property type="protein sequence ID" value="GCD63276.1"/>
    <property type="molecule type" value="Genomic_DNA"/>
</dbReference>
<accession>A0A401X699</accession>
<comment type="caution">
    <text evidence="1">The sequence shown here is derived from an EMBL/GenBank/DDBJ whole genome shotgun (WGS) entry which is preliminary data.</text>
</comment>
<keyword evidence="2" id="KW-1185">Reference proteome</keyword>
<evidence type="ECO:0000313" key="2">
    <source>
        <dbReference type="Proteomes" id="UP000287385"/>
    </source>
</evidence>
<gene>
    <name evidence="1" type="ORF">NBRC3278_2369</name>
</gene>
<reference evidence="1 2" key="1">
    <citation type="submission" date="2016-06" db="EMBL/GenBank/DDBJ databases">
        <title>Acetobacter pasteurianus NBRC 3278 whole genome sequencing project.</title>
        <authorList>
            <person name="Matsutani M."/>
            <person name="Shiwa Y."/>
            <person name="Okamoto-Kainuma A."/>
            <person name="Ishikawa M."/>
            <person name="Koizumi Y."/>
            <person name="Yoshikawa H."/>
            <person name="Yakushi T."/>
            <person name="Matsushita K."/>
        </authorList>
    </citation>
    <scope>NUCLEOTIDE SEQUENCE [LARGE SCALE GENOMIC DNA]</scope>
    <source>
        <strain evidence="1 2">NBRC 3278</strain>
    </source>
</reference>
<proteinExistence type="predicted"/>
<name>A0A401X699_ACEPA</name>
<dbReference type="Proteomes" id="UP000287385">
    <property type="component" value="Unassembled WGS sequence"/>
</dbReference>
<dbReference type="RefSeq" id="WP_124297384.1">
    <property type="nucleotide sequence ID" value="NZ_BDEV01000097.1"/>
</dbReference>
<sequence length="85" mass="9638">MNKWDRPKEYPVEVNGEVIGSFYFKERDGMLHGRSNNGGHKSCLANGEDIGLGRLLVRTAHDEAEKILKEAEERQANIKPPVHRP</sequence>